<dbReference type="SUPFAM" id="SSF111369">
    <property type="entry name" value="HlyD-like secretion proteins"/>
    <property type="match status" value="1"/>
</dbReference>
<evidence type="ECO:0008006" key="4">
    <source>
        <dbReference type="Google" id="ProtNLM"/>
    </source>
</evidence>
<accession>A0ABQ1M052</accession>
<dbReference type="Gene3D" id="2.40.30.170">
    <property type="match status" value="1"/>
</dbReference>
<dbReference type="EMBL" id="BMCH01000004">
    <property type="protein sequence ID" value="GGC32594.1"/>
    <property type="molecule type" value="Genomic_DNA"/>
</dbReference>
<evidence type="ECO:0000256" key="1">
    <source>
        <dbReference type="ARBA" id="ARBA00009477"/>
    </source>
</evidence>
<dbReference type="Proteomes" id="UP000637769">
    <property type="component" value="Unassembled WGS sequence"/>
</dbReference>
<evidence type="ECO:0000313" key="2">
    <source>
        <dbReference type="EMBL" id="GGC32594.1"/>
    </source>
</evidence>
<keyword evidence="3" id="KW-1185">Reference proteome</keyword>
<dbReference type="InterPro" id="IPR006143">
    <property type="entry name" value="RND_pump_MFP"/>
</dbReference>
<comment type="caution">
    <text evidence="2">The sequence shown here is derived from an EMBL/GenBank/DDBJ whole genome shotgun (WGS) entry which is preliminary data.</text>
</comment>
<dbReference type="NCBIfam" id="TIGR01730">
    <property type="entry name" value="RND_mfp"/>
    <property type="match status" value="1"/>
</dbReference>
<evidence type="ECO:0000313" key="3">
    <source>
        <dbReference type="Proteomes" id="UP000637769"/>
    </source>
</evidence>
<gene>
    <name evidence="2" type="ORF">GCM10007207_17610</name>
</gene>
<reference evidence="3" key="1">
    <citation type="journal article" date="2019" name="Int. J. Syst. Evol. Microbiol.">
        <title>The Global Catalogue of Microorganisms (GCM) 10K type strain sequencing project: providing services to taxonomists for standard genome sequencing and annotation.</title>
        <authorList>
            <consortium name="The Broad Institute Genomics Platform"/>
            <consortium name="The Broad Institute Genome Sequencing Center for Infectious Disease"/>
            <person name="Wu L."/>
            <person name="Ma J."/>
        </authorList>
    </citation>
    <scope>NUCLEOTIDE SEQUENCE [LARGE SCALE GENOMIC DNA]</scope>
    <source>
        <strain evidence="3">CCM 7132</strain>
    </source>
</reference>
<proteinExistence type="inferred from homology"/>
<comment type="similarity">
    <text evidence="1">Belongs to the membrane fusion protein (MFP) (TC 8.A.1) family.</text>
</comment>
<organism evidence="2 3">
    <name type="scientific">Asaia siamensis</name>
    <dbReference type="NCBI Taxonomy" id="110479"/>
    <lineage>
        <taxon>Bacteria</taxon>
        <taxon>Pseudomonadati</taxon>
        <taxon>Pseudomonadota</taxon>
        <taxon>Alphaproteobacteria</taxon>
        <taxon>Acetobacterales</taxon>
        <taxon>Acetobacteraceae</taxon>
        <taxon>Asaia</taxon>
    </lineage>
</organism>
<dbReference type="PANTHER" id="PTHR30469">
    <property type="entry name" value="MULTIDRUG RESISTANCE PROTEIN MDTA"/>
    <property type="match status" value="1"/>
</dbReference>
<dbReference type="PANTHER" id="PTHR30469:SF20">
    <property type="entry name" value="EFFLUX RND TRANSPORTER PERIPLASMIC ADAPTOR SUBUNIT"/>
    <property type="match status" value="1"/>
</dbReference>
<sequence length="197" mass="21264">MAGRVTTLPFRDGDSFHKGDLLVGFDCLMAQSQNLHAQAEVQKYRSLVETQNNLRKLQSWSNADYQTTRADLAAAQADLGVTQAALSYCSVVAPFDGTVSEIAVHRDQFLTLGGPMISIVDPSHLEISFLIPARLLTTHKTGTAFHVTIDETGKTYDAVLSRISGAADPVSRTIRVYAAITSEHPGLLPGMTGDANF</sequence>
<protein>
    <recommendedName>
        <fullName evidence="4">RND family efflux transporter MFP subunit</fullName>
    </recommendedName>
</protein>
<dbReference type="Gene3D" id="2.40.50.100">
    <property type="match status" value="1"/>
</dbReference>
<name>A0ABQ1M052_9PROT</name>